<gene>
    <name evidence="1" type="ORF">NDU88_004098</name>
</gene>
<accession>A0AAV7WUX2</accession>
<evidence type="ECO:0000313" key="1">
    <source>
        <dbReference type="EMBL" id="KAJ1216497.1"/>
    </source>
</evidence>
<protein>
    <submittedName>
        <fullName evidence="1">Uncharacterized protein</fullName>
    </submittedName>
</protein>
<dbReference type="EMBL" id="JANPWB010000001">
    <property type="protein sequence ID" value="KAJ1216497.1"/>
    <property type="molecule type" value="Genomic_DNA"/>
</dbReference>
<evidence type="ECO:0000313" key="2">
    <source>
        <dbReference type="Proteomes" id="UP001066276"/>
    </source>
</evidence>
<organism evidence="1 2">
    <name type="scientific">Pleurodeles waltl</name>
    <name type="common">Iberian ribbed newt</name>
    <dbReference type="NCBI Taxonomy" id="8319"/>
    <lineage>
        <taxon>Eukaryota</taxon>
        <taxon>Metazoa</taxon>
        <taxon>Chordata</taxon>
        <taxon>Craniata</taxon>
        <taxon>Vertebrata</taxon>
        <taxon>Euteleostomi</taxon>
        <taxon>Amphibia</taxon>
        <taxon>Batrachia</taxon>
        <taxon>Caudata</taxon>
        <taxon>Salamandroidea</taxon>
        <taxon>Salamandridae</taxon>
        <taxon>Pleurodelinae</taxon>
        <taxon>Pleurodeles</taxon>
    </lineage>
</organism>
<reference evidence="1" key="1">
    <citation type="journal article" date="2022" name="bioRxiv">
        <title>Sequencing and chromosome-scale assembly of the giantPleurodeles waltlgenome.</title>
        <authorList>
            <person name="Brown T."/>
            <person name="Elewa A."/>
            <person name="Iarovenko S."/>
            <person name="Subramanian E."/>
            <person name="Araus A.J."/>
            <person name="Petzold A."/>
            <person name="Susuki M."/>
            <person name="Suzuki K.-i.T."/>
            <person name="Hayashi T."/>
            <person name="Toyoda A."/>
            <person name="Oliveira C."/>
            <person name="Osipova E."/>
            <person name="Leigh N.D."/>
            <person name="Simon A."/>
            <person name="Yun M.H."/>
        </authorList>
    </citation>
    <scope>NUCLEOTIDE SEQUENCE</scope>
    <source>
        <strain evidence="1">20211129_DDA</strain>
        <tissue evidence="1">Liver</tissue>
    </source>
</reference>
<dbReference type="Proteomes" id="UP001066276">
    <property type="component" value="Chromosome 1_1"/>
</dbReference>
<dbReference type="AlphaFoldDB" id="A0AAV7WUX2"/>
<keyword evidence="2" id="KW-1185">Reference proteome</keyword>
<proteinExistence type="predicted"/>
<comment type="caution">
    <text evidence="1">The sequence shown here is derived from an EMBL/GenBank/DDBJ whole genome shotgun (WGS) entry which is preliminary data.</text>
</comment>
<sequence>MHKYRVPGTLRNSERVRARTWGRSAARAHTALPSERTEGPGLAVARCRILYTGAAAAAASEGRMRRQAAELVSAICGFPAPPGRARLHGSGLSIGRVRRDQAVSRAIGFRPGIGESCCFAEELLKEAAEASRTQLWGPRGYASLELDVHGPPGRPASSRGTRW</sequence>
<name>A0AAV7WUX2_PLEWA</name>